<evidence type="ECO:0000313" key="10">
    <source>
        <dbReference type="Proteomes" id="UP000738349"/>
    </source>
</evidence>
<feature type="transmembrane region" description="Helical" evidence="7">
    <location>
        <begin position="377"/>
        <end position="396"/>
    </location>
</feature>
<dbReference type="PROSITE" id="PS00216">
    <property type="entry name" value="SUGAR_TRANSPORT_1"/>
    <property type="match status" value="2"/>
</dbReference>
<feature type="transmembrane region" description="Helical" evidence="7">
    <location>
        <begin position="157"/>
        <end position="177"/>
    </location>
</feature>
<dbReference type="Proteomes" id="UP000738349">
    <property type="component" value="Unassembled WGS sequence"/>
</dbReference>
<comment type="subcellular location">
    <subcellularLocation>
        <location evidence="1">Membrane</location>
        <topology evidence="1">Multi-pass membrane protein</topology>
    </subcellularLocation>
</comment>
<dbReference type="EMBL" id="JAGMUV010000003">
    <property type="protein sequence ID" value="KAH7166484.1"/>
    <property type="molecule type" value="Genomic_DNA"/>
</dbReference>
<comment type="caution">
    <text evidence="9">The sequence shown here is derived from an EMBL/GenBank/DDBJ whole genome shotgun (WGS) entry which is preliminary data.</text>
</comment>
<feature type="transmembrane region" description="Helical" evidence="7">
    <location>
        <begin position="280"/>
        <end position="302"/>
    </location>
</feature>
<feature type="transmembrane region" description="Helical" evidence="7">
    <location>
        <begin position="124"/>
        <end position="145"/>
    </location>
</feature>
<dbReference type="Gene3D" id="1.20.1250.20">
    <property type="entry name" value="MFS general substrate transporter like domains"/>
    <property type="match status" value="1"/>
</dbReference>
<dbReference type="GO" id="GO:0016020">
    <property type="term" value="C:membrane"/>
    <property type="evidence" value="ECO:0007669"/>
    <property type="project" value="UniProtKB-SubCell"/>
</dbReference>
<evidence type="ECO:0000313" key="9">
    <source>
        <dbReference type="EMBL" id="KAH7166484.1"/>
    </source>
</evidence>
<sequence length="510" mass="55750">MAHDSHNLPAAAPTSNVPWYKQSHLLKLNYSIISMVLLASANGYDGSVMGGLLAFGTWNKFMNYPQGAYLGWISSIYWLGNGVSFPMAAWVSERFGRKRGIYIGFVLLALGIGLQAGAQTEKMFTVSRLIVGFASAWLGNGPPLLINEVAYPTHRAILSSAFMCGWYVGGTICGWATFACRVIPSEWSWRIPVLLQCVLPLVALPGTIMAPESPRWLVSKGRLSEATQIIADNHTGGDLEDPLVAFQMAEIEMAITLEREASTSASYADMIKTHGNRRRMIISISLGIFSQWCGNGVVSYYLPLVLNSVGLKTVTQQTLISACLNVWNLLWAVAAAVNVDRLGRRPLFLASGVIMLISCVIITGLSGSFAMTGSPSVGLAVVPFLFVFYAGYDIALTPLLTAYPCEVWQFSLRSRGLTLAWCTGVVAIFFNTFINAIALEAIGWKYYIVFIVIIVLYVLTAYFAYPETRGHTLEQITTIFDEAEVQAIIDATSKVSKQAHAEIEDQTIQA</sequence>
<name>A0A9P9FNI3_9HYPO</name>
<feature type="transmembrane region" description="Helical" evidence="7">
    <location>
        <begin position="100"/>
        <end position="118"/>
    </location>
</feature>
<accession>A0A9P9FNI3</accession>
<feature type="transmembrane region" description="Helical" evidence="7">
    <location>
        <begin position="417"/>
        <end position="438"/>
    </location>
</feature>
<feature type="transmembrane region" description="Helical" evidence="7">
    <location>
        <begin position="67"/>
        <end position="88"/>
    </location>
</feature>
<dbReference type="PROSITE" id="PS50850">
    <property type="entry name" value="MFS"/>
    <property type="match status" value="1"/>
</dbReference>
<reference evidence="9" key="1">
    <citation type="journal article" date="2021" name="Nat. Commun.">
        <title>Genetic determinants of endophytism in the Arabidopsis root mycobiome.</title>
        <authorList>
            <person name="Mesny F."/>
            <person name="Miyauchi S."/>
            <person name="Thiergart T."/>
            <person name="Pickel B."/>
            <person name="Atanasova L."/>
            <person name="Karlsson M."/>
            <person name="Huettel B."/>
            <person name="Barry K.W."/>
            <person name="Haridas S."/>
            <person name="Chen C."/>
            <person name="Bauer D."/>
            <person name="Andreopoulos W."/>
            <person name="Pangilinan J."/>
            <person name="LaButti K."/>
            <person name="Riley R."/>
            <person name="Lipzen A."/>
            <person name="Clum A."/>
            <person name="Drula E."/>
            <person name="Henrissat B."/>
            <person name="Kohler A."/>
            <person name="Grigoriev I.V."/>
            <person name="Martin F.M."/>
            <person name="Hacquard S."/>
        </authorList>
    </citation>
    <scope>NUCLEOTIDE SEQUENCE</scope>
    <source>
        <strain evidence="9">MPI-CAGE-AT-0147</strain>
    </source>
</reference>
<keyword evidence="4 7" id="KW-0812">Transmembrane</keyword>
<dbReference type="InterPro" id="IPR020846">
    <property type="entry name" value="MFS_dom"/>
</dbReference>
<dbReference type="InterPro" id="IPR050360">
    <property type="entry name" value="MFS_Sugar_Transporters"/>
</dbReference>
<dbReference type="Pfam" id="PF00083">
    <property type="entry name" value="Sugar_tr"/>
    <property type="match status" value="1"/>
</dbReference>
<keyword evidence="3" id="KW-0813">Transport</keyword>
<evidence type="ECO:0000256" key="4">
    <source>
        <dbReference type="ARBA" id="ARBA00022692"/>
    </source>
</evidence>
<comment type="similarity">
    <text evidence="2">Belongs to the major facilitator superfamily. Sugar transporter (TC 2.A.1.1) family.</text>
</comment>
<feature type="domain" description="Major facilitator superfamily (MFS) profile" evidence="8">
    <location>
        <begin position="31"/>
        <end position="469"/>
    </location>
</feature>
<dbReference type="InterPro" id="IPR005829">
    <property type="entry name" value="Sugar_transporter_CS"/>
</dbReference>
<dbReference type="PANTHER" id="PTHR48022:SF3">
    <property type="entry name" value="HEXOSE TRANSPORTER PROTEIN (AFU_ORTHOLOGUE AFUA_8G04480)-RELATED"/>
    <property type="match status" value="1"/>
</dbReference>
<evidence type="ECO:0000256" key="3">
    <source>
        <dbReference type="ARBA" id="ARBA00022448"/>
    </source>
</evidence>
<dbReference type="AlphaFoldDB" id="A0A9P9FNI3"/>
<evidence type="ECO:0000259" key="8">
    <source>
        <dbReference type="PROSITE" id="PS50850"/>
    </source>
</evidence>
<feature type="transmembrane region" description="Helical" evidence="7">
    <location>
        <begin position="444"/>
        <end position="465"/>
    </location>
</feature>
<dbReference type="OrthoDB" id="6133115at2759"/>
<feature type="transmembrane region" description="Helical" evidence="7">
    <location>
        <begin position="347"/>
        <end position="371"/>
    </location>
</feature>
<dbReference type="FunFam" id="1.20.1250.20:FF:000134">
    <property type="entry name" value="MFS sugar transporter protein"/>
    <property type="match status" value="1"/>
</dbReference>
<keyword evidence="5 7" id="KW-1133">Transmembrane helix</keyword>
<proteinExistence type="inferred from homology"/>
<evidence type="ECO:0000256" key="5">
    <source>
        <dbReference type="ARBA" id="ARBA00022989"/>
    </source>
</evidence>
<feature type="transmembrane region" description="Helical" evidence="7">
    <location>
        <begin position="314"/>
        <end position="335"/>
    </location>
</feature>
<evidence type="ECO:0000256" key="1">
    <source>
        <dbReference type="ARBA" id="ARBA00004141"/>
    </source>
</evidence>
<dbReference type="SUPFAM" id="SSF103473">
    <property type="entry name" value="MFS general substrate transporter"/>
    <property type="match status" value="1"/>
</dbReference>
<dbReference type="GO" id="GO:0005351">
    <property type="term" value="F:carbohydrate:proton symporter activity"/>
    <property type="evidence" value="ECO:0007669"/>
    <property type="project" value="TreeGrafter"/>
</dbReference>
<dbReference type="InterPro" id="IPR036259">
    <property type="entry name" value="MFS_trans_sf"/>
</dbReference>
<organism evidence="9 10">
    <name type="scientific">Dactylonectria macrodidyma</name>
    <dbReference type="NCBI Taxonomy" id="307937"/>
    <lineage>
        <taxon>Eukaryota</taxon>
        <taxon>Fungi</taxon>
        <taxon>Dikarya</taxon>
        <taxon>Ascomycota</taxon>
        <taxon>Pezizomycotina</taxon>
        <taxon>Sordariomycetes</taxon>
        <taxon>Hypocreomycetidae</taxon>
        <taxon>Hypocreales</taxon>
        <taxon>Nectriaceae</taxon>
        <taxon>Dactylonectria</taxon>
    </lineage>
</organism>
<evidence type="ECO:0000256" key="7">
    <source>
        <dbReference type="SAM" id="Phobius"/>
    </source>
</evidence>
<evidence type="ECO:0000256" key="6">
    <source>
        <dbReference type="ARBA" id="ARBA00023136"/>
    </source>
</evidence>
<dbReference type="PANTHER" id="PTHR48022">
    <property type="entry name" value="PLASTIDIC GLUCOSE TRANSPORTER 4"/>
    <property type="match status" value="1"/>
</dbReference>
<evidence type="ECO:0000256" key="2">
    <source>
        <dbReference type="ARBA" id="ARBA00010992"/>
    </source>
</evidence>
<protein>
    <submittedName>
        <fullName evidence="9">General substrate transporter</fullName>
    </submittedName>
</protein>
<keyword evidence="10" id="KW-1185">Reference proteome</keyword>
<dbReference type="InterPro" id="IPR005828">
    <property type="entry name" value="MFS_sugar_transport-like"/>
</dbReference>
<feature type="transmembrane region" description="Helical" evidence="7">
    <location>
        <begin position="30"/>
        <end position="55"/>
    </location>
</feature>
<gene>
    <name evidence="9" type="ORF">EDB81DRAFT_755117</name>
</gene>
<keyword evidence="6 7" id="KW-0472">Membrane</keyword>